<evidence type="ECO:0000259" key="3">
    <source>
        <dbReference type="Pfam" id="PF13649"/>
    </source>
</evidence>
<dbReference type="PANTHER" id="PTHR43861:SF1">
    <property type="entry name" value="TRANS-ACONITATE 2-METHYLTRANSFERASE"/>
    <property type="match status" value="1"/>
</dbReference>
<reference evidence="4 5" key="1">
    <citation type="submission" date="2024-09" db="EMBL/GenBank/DDBJ databases">
        <authorList>
            <person name="Sun Q."/>
            <person name="Mori K."/>
        </authorList>
    </citation>
    <scope>NUCLEOTIDE SEQUENCE [LARGE SCALE GENOMIC DNA]</scope>
    <source>
        <strain evidence="4 5">TBRC 7907</strain>
    </source>
</reference>
<gene>
    <name evidence="4" type="ORF">ACFFQA_23730</name>
</gene>
<accession>A0ABV6A1C6</accession>
<dbReference type="InterPro" id="IPR041698">
    <property type="entry name" value="Methyltransf_25"/>
</dbReference>
<dbReference type="Proteomes" id="UP001589693">
    <property type="component" value="Unassembled WGS sequence"/>
</dbReference>
<evidence type="ECO:0000313" key="5">
    <source>
        <dbReference type="Proteomes" id="UP001589693"/>
    </source>
</evidence>
<proteinExistence type="predicted"/>
<feature type="domain" description="Methyltransferase" evidence="3">
    <location>
        <begin position="55"/>
        <end position="144"/>
    </location>
</feature>
<dbReference type="RefSeq" id="WP_377856229.1">
    <property type="nucleotide sequence ID" value="NZ_JBHLZU010000019.1"/>
</dbReference>
<organism evidence="4 5">
    <name type="scientific">Allokutzneria oryzae</name>
    <dbReference type="NCBI Taxonomy" id="1378989"/>
    <lineage>
        <taxon>Bacteria</taxon>
        <taxon>Bacillati</taxon>
        <taxon>Actinomycetota</taxon>
        <taxon>Actinomycetes</taxon>
        <taxon>Pseudonocardiales</taxon>
        <taxon>Pseudonocardiaceae</taxon>
        <taxon>Allokutzneria</taxon>
    </lineage>
</organism>
<comment type="caution">
    <text evidence="4">The sequence shown here is derived from an EMBL/GenBank/DDBJ whole genome shotgun (WGS) entry which is preliminary data.</text>
</comment>
<dbReference type="PANTHER" id="PTHR43861">
    <property type="entry name" value="TRANS-ACONITATE 2-METHYLTRANSFERASE-RELATED"/>
    <property type="match status" value="1"/>
</dbReference>
<keyword evidence="5" id="KW-1185">Reference proteome</keyword>
<dbReference type="CDD" id="cd02440">
    <property type="entry name" value="AdoMet_MTases"/>
    <property type="match status" value="1"/>
</dbReference>
<keyword evidence="2" id="KW-0808">Transferase</keyword>
<dbReference type="InterPro" id="IPR029063">
    <property type="entry name" value="SAM-dependent_MTases_sf"/>
</dbReference>
<evidence type="ECO:0000256" key="2">
    <source>
        <dbReference type="ARBA" id="ARBA00022679"/>
    </source>
</evidence>
<dbReference type="Gene3D" id="3.40.50.150">
    <property type="entry name" value="Vaccinia Virus protein VP39"/>
    <property type="match status" value="1"/>
</dbReference>
<dbReference type="EMBL" id="JBHLZU010000019">
    <property type="protein sequence ID" value="MFB9906957.1"/>
    <property type="molecule type" value="Genomic_DNA"/>
</dbReference>
<evidence type="ECO:0000313" key="4">
    <source>
        <dbReference type="EMBL" id="MFB9906957.1"/>
    </source>
</evidence>
<name>A0ABV6A1C6_9PSEU</name>
<protein>
    <submittedName>
        <fullName evidence="4">Class I SAM-dependent DNA methyltransferase</fullName>
    </submittedName>
</protein>
<dbReference type="Pfam" id="PF13649">
    <property type="entry name" value="Methyltransf_25"/>
    <property type="match status" value="1"/>
</dbReference>
<dbReference type="GO" id="GO:0032259">
    <property type="term" value="P:methylation"/>
    <property type="evidence" value="ECO:0007669"/>
    <property type="project" value="UniProtKB-KW"/>
</dbReference>
<sequence length="215" mass="23674">MTEPDFLRDTRNSYNAMAIDYAENFKNGIDDKPVDRAVLAVFAELVRASGNTDAVDVGSGPGHVTEYLKSLGLNIYGIDLSSEMVELARRKRPGIRFEEGSMTALDLAEGSLGGICAWYSTIHVPLEQLSGVFADFRRALVPGGHLVLGFQSGDELKHYDEGFGHKLSLDFYRRSPDLVAGLLNEAGFEVYARAEREPDPEEKTRQAYLIARALG</sequence>
<dbReference type="SUPFAM" id="SSF53335">
    <property type="entry name" value="S-adenosyl-L-methionine-dependent methyltransferases"/>
    <property type="match status" value="1"/>
</dbReference>
<evidence type="ECO:0000256" key="1">
    <source>
        <dbReference type="ARBA" id="ARBA00022603"/>
    </source>
</evidence>
<keyword evidence="1 4" id="KW-0489">Methyltransferase</keyword>
<dbReference type="GO" id="GO:0008168">
    <property type="term" value="F:methyltransferase activity"/>
    <property type="evidence" value="ECO:0007669"/>
    <property type="project" value="UniProtKB-KW"/>
</dbReference>